<sequence length="61" mass="7206">VCTRWLCCILRCHRICPRHRRGHELYNIPLYMPENGPMGKYRNTPSRVCTISSLYSGQHVM</sequence>
<name>A0A9P5YQ06_9AGAR</name>
<evidence type="ECO:0000313" key="2">
    <source>
        <dbReference type="Proteomes" id="UP000807469"/>
    </source>
</evidence>
<organism evidence="1 2">
    <name type="scientific">Pholiota conissans</name>
    <dbReference type="NCBI Taxonomy" id="109636"/>
    <lineage>
        <taxon>Eukaryota</taxon>
        <taxon>Fungi</taxon>
        <taxon>Dikarya</taxon>
        <taxon>Basidiomycota</taxon>
        <taxon>Agaricomycotina</taxon>
        <taxon>Agaricomycetes</taxon>
        <taxon>Agaricomycetidae</taxon>
        <taxon>Agaricales</taxon>
        <taxon>Agaricineae</taxon>
        <taxon>Strophariaceae</taxon>
        <taxon>Pholiota</taxon>
    </lineage>
</organism>
<evidence type="ECO:0000313" key="1">
    <source>
        <dbReference type="EMBL" id="KAF9471856.1"/>
    </source>
</evidence>
<keyword evidence="2" id="KW-1185">Reference proteome</keyword>
<dbReference type="Proteomes" id="UP000807469">
    <property type="component" value="Unassembled WGS sequence"/>
</dbReference>
<feature type="non-terminal residue" evidence="1">
    <location>
        <position position="61"/>
    </location>
</feature>
<protein>
    <submittedName>
        <fullName evidence="1">Uncharacterized protein</fullName>
    </submittedName>
</protein>
<dbReference type="AlphaFoldDB" id="A0A9P5YQ06"/>
<comment type="caution">
    <text evidence="1">The sequence shown here is derived from an EMBL/GenBank/DDBJ whole genome shotgun (WGS) entry which is preliminary data.</text>
</comment>
<proteinExistence type="predicted"/>
<gene>
    <name evidence="1" type="ORF">BDN70DRAFT_887667</name>
</gene>
<feature type="non-terminal residue" evidence="1">
    <location>
        <position position="1"/>
    </location>
</feature>
<accession>A0A9P5YQ06</accession>
<dbReference type="EMBL" id="MU155613">
    <property type="protein sequence ID" value="KAF9471856.1"/>
    <property type="molecule type" value="Genomic_DNA"/>
</dbReference>
<reference evidence="1" key="1">
    <citation type="submission" date="2020-11" db="EMBL/GenBank/DDBJ databases">
        <authorList>
            <consortium name="DOE Joint Genome Institute"/>
            <person name="Ahrendt S."/>
            <person name="Riley R."/>
            <person name="Andreopoulos W."/>
            <person name="Labutti K."/>
            <person name="Pangilinan J."/>
            <person name="Ruiz-Duenas F.J."/>
            <person name="Barrasa J.M."/>
            <person name="Sanchez-Garcia M."/>
            <person name="Camarero S."/>
            <person name="Miyauchi S."/>
            <person name="Serrano A."/>
            <person name="Linde D."/>
            <person name="Babiker R."/>
            <person name="Drula E."/>
            <person name="Ayuso-Fernandez I."/>
            <person name="Pacheco R."/>
            <person name="Padilla G."/>
            <person name="Ferreira P."/>
            <person name="Barriuso J."/>
            <person name="Kellner H."/>
            <person name="Castanera R."/>
            <person name="Alfaro M."/>
            <person name="Ramirez L."/>
            <person name="Pisabarro A.G."/>
            <person name="Kuo A."/>
            <person name="Tritt A."/>
            <person name="Lipzen A."/>
            <person name="He G."/>
            <person name="Yan M."/>
            <person name="Ng V."/>
            <person name="Cullen D."/>
            <person name="Martin F."/>
            <person name="Rosso M.-N."/>
            <person name="Henrissat B."/>
            <person name="Hibbett D."/>
            <person name="Martinez A.T."/>
            <person name="Grigoriev I.V."/>
        </authorList>
    </citation>
    <scope>NUCLEOTIDE SEQUENCE</scope>
    <source>
        <strain evidence="1">CIRM-BRFM 674</strain>
    </source>
</reference>